<reference evidence="1 2" key="1">
    <citation type="submission" date="2016-11" db="EMBL/GenBank/DDBJ databases">
        <authorList>
            <person name="Jaros S."/>
            <person name="Januszkiewicz K."/>
            <person name="Wedrychowicz H."/>
        </authorList>
    </citation>
    <scope>NUCLEOTIDE SEQUENCE [LARGE SCALE GENOMIC DNA]</scope>
</reference>
<protein>
    <submittedName>
        <fullName evidence="1">BQ5605_C033g11185 protein</fullName>
    </submittedName>
</protein>
<sequence>MGARLADSMIESNVRIGSRFTYFILTPSLVAKDRLRVKASPQVNPVAHGPFDYMCN</sequence>
<gene>
    <name evidence="1" type="primary">BQ5605_C033g11185</name>
    <name evidence="1" type="ORF">BQ5605_C033G11185</name>
</gene>
<evidence type="ECO:0000313" key="2">
    <source>
        <dbReference type="Proteomes" id="UP000249464"/>
    </source>
</evidence>
<dbReference type="AlphaFoldDB" id="A0A2X0MKR9"/>
<dbReference type="EMBL" id="FQNC01000066">
    <property type="protein sequence ID" value="SGZ02084.1"/>
    <property type="molecule type" value="Genomic_DNA"/>
</dbReference>
<proteinExistence type="predicted"/>
<organism evidence="1 2">
    <name type="scientific">Microbotryum silenes-dioicae</name>
    <dbReference type="NCBI Taxonomy" id="796604"/>
    <lineage>
        <taxon>Eukaryota</taxon>
        <taxon>Fungi</taxon>
        <taxon>Dikarya</taxon>
        <taxon>Basidiomycota</taxon>
        <taxon>Pucciniomycotina</taxon>
        <taxon>Microbotryomycetes</taxon>
        <taxon>Microbotryales</taxon>
        <taxon>Microbotryaceae</taxon>
        <taxon>Microbotryum</taxon>
    </lineage>
</organism>
<dbReference type="Proteomes" id="UP000249464">
    <property type="component" value="Unassembled WGS sequence"/>
</dbReference>
<accession>A0A2X0MKR9</accession>
<evidence type="ECO:0000313" key="1">
    <source>
        <dbReference type="EMBL" id="SGZ02084.1"/>
    </source>
</evidence>
<keyword evidence="2" id="KW-1185">Reference proteome</keyword>
<name>A0A2X0MKR9_9BASI</name>